<organism evidence="1 2">
    <name type="scientific">Nitrosomonas marina</name>
    <dbReference type="NCBI Taxonomy" id="917"/>
    <lineage>
        <taxon>Bacteria</taxon>
        <taxon>Pseudomonadati</taxon>
        <taxon>Pseudomonadota</taxon>
        <taxon>Betaproteobacteria</taxon>
        <taxon>Nitrosomonadales</taxon>
        <taxon>Nitrosomonadaceae</taxon>
        <taxon>Nitrosomonas</taxon>
    </lineage>
</organism>
<protein>
    <recommendedName>
        <fullName evidence="3">Phage tail sheath protein</fullName>
    </recommendedName>
</protein>
<gene>
    <name evidence="1" type="ORF">SAMN05216325_1351</name>
</gene>
<dbReference type="EMBL" id="FOCP01000035">
    <property type="protein sequence ID" value="SEN69076.1"/>
    <property type="molecule type" value="Genomic_DNA"/>
</dbReference>
<sequence>DGIKVRYRADEKKVGGVAQANDEITLQILDSEDVLIYEFFGSLDIDAKDDYNNSLYLPDVVASFTDELEVSVGVTGANATVATTSDAYGYDTGGQEKWSKSNTLVCFDEGGTGYVTEDYSLARVKLENTPFEYEYISSGGSQSAALLGQLAQLAHDTNRQLRFDVSGNLTVDAAVTFVEQLNFGASLSAHLLHAYWSPIKSDDPTGVNPKGYFGVATLNIAYGCGRNAQRNARGFAPKNYPIAGRNWPIRRARMSQETNPSRQERNALAKAKINPVLWDQFSGGGRYVFTDSLTSALVVSSLKKLIAVADMSAEIDDNVTRYGKDVLQLPMDIALSRLRNFLTELFEGAEASGWLIPSNEPEMEGRGWRFDIRPNAQRPYDRIDCSYWLRYDGTVRQIFVTQTLSR</sequence>
<proteinExistence type="predicted"/>
<evidence type="ECO:0008006" key="3">
    <source>
        <dbReference type="Google" id="ProtNLM"/>
    </source>
</evidence>
<accession>A0A1H8IM45</accession>
<evidence type="ECO:0000313" key="1">
    <source>
        <dbReference type="EMBL" id="SEN69076.1"/>
    </source>
</evidence>
<reference evidence="1 2" key="1">
    <citation type="submission" date="2016-10" db="EMBL/GenBank/DDBJ databases">
        <authorList>
            <person name="de Groot N.N."/>
        </authorList>
    </citation>
    <scope>NUCLEOTIDE SEQUENCE [LARGE SCALE GENOMIC DNA]</scope>
    <source>
        <strain evidence="1 2">Nm22</strain>
    </source>
</reference>
<evidence type="ECO:0000313" key="2">
    <source>
        <dbReference type="Proteomes" id="UP000199459"/>
    </source>
</evidence>
<name>A0A1H8IM45_9PROT</name>
<feature type="non-terminal residue" evidence="1">
    <location>
        <position position="1"/>
    </location>
</feature>
<dbReference type="RefSeq" id="WP_090634658.1">
    <property type="nucleotide sequence ID" value="NZ_FOCP01000035.1"/>
</dbReference>
<dbReference type="AlphaFoldDB" id="A0A1H8IM45"/>
<dbReference type="Proteomes" id="UP000199459">
    <property type="component" value="Unassembled WGS sequence"/>
</dbReference>